<dbReference type="Gene3D" id="3.40.50.12370">
    <property type="match status" value="1"/>
</dbReference>
<name>A0A923N306_9BACT</name>
<comment type="similarity">
    <text evidence="1">Belongs to the universal stress protein A family.</text>
</comment>
<evidence type="ECO:0000313" key="3">
    <source>
        <dbReference type="EMBL" id="MBC5991950.1"/>
    </source>
</evidence>
<evidence type="ECO:0000256" key="1">
    <source>
        <dbReference type="ARBA" id="ARBA00008791"/>
    </source>
</evidence>
<feature type="domain" description="UspA" evidence="2">
    <location>
        <begin position="1"/>
        <end position="135"/>
    </location>
</feature>
<evidence type="ECO:0000313" key="4">
    <source>
        <dbReference type="Proteomes" id="UP000603640"/>
    </source>
</evidence>
<dbReference type="InterPro" id="IPR006016">
    <property type="entry name" value="UspA"/>
</dbReference>
<gene>
    <name evidence="3" type="ORF">H8S84_03775</name>
</gene>
<dbReference type="EMBL" id="JACRVF010000001">
    <property type="protein sequence ID" value="MBC5991950.1"/>
    <property type="molecule type" value="Genomic_DNA"/>
</dbReference>
<proteinExistence type="inferred from homology"/>
<dbReference type="Proteomes" id="UP000603640">
    <property type="component" value="Unassembled WGS sequence"/>
</dbReference>
<dbReference type="PANTHER" id="PTHR46268:SF6">
    <property type="entry name" value="UNIVERSAL STRESS PROTEIN UP12"/>
    <property type="match status" value="1"/>
</dbReference>
<dbReference type="CDD" id="cd00293">
    <property type="entry name" value="USP-like"/>
    <property type="match status" value="1"/>
</dbReference>
<evidence type="ECO:0000259" key="2">
    <source>
        <dbReference type="Pfam" id="PF00582"/>
    </source>
</evidence>
<organism evidence="3 4">
    <name type="scientific">Pontibacter cellulosilyticus</name>
    <dbReference type="NCBI Taxonomy" id="1720253"/>
    <lineage>
        <taxon>Bacteria</taxon>
        <taxon>Pseudomonadati</taxon>
        <taxon>Bacteroidota</taxon>
        <taxon>Cytophagia</taxon>
        <taxon>Cytophagales</taxon>
        <taxon>Hymenobacteraceae</taxon>
        <taxon>Pontibacter</taxon>
    </lineage>
</organism>
<dbReference type="RefSeq" id="WP_187065921.1">
    <property type="nucleotide sequence ID" value="NZ_JACRVF010000001.1"/>
</dbReference>
<protein>
    <submittedName>
        <fullName evidence="3">Universal stress protein</fullName>
    </submittedName>
</protein>
<sequence length="286" mass="31951">MKTFLVPTDFSDSSLRALNHACRLAIEVDAKVILCHIYDKSALPSFGIAREKAHSEEAQQKMSNFLANSQCEGAMIETVMRGGNVVDEIVNAIDELGVSLVVMATAGGKGLKEKYFGTRTEAIAKRGLCSVLVLPENGPIKPIEHIVYAADFENGDQVTVLQLMQLKELFNATLTFLHIKSKNQPDLIDDEYVKEELIKQFPQADIQFVEIANDDVVEGITRFVQETNTSLLSFTMLNRIFLENITHNSVSAKLLRNLNLPMLALPENGRLLDLQRNADSERRMDR</sequence>
<reference evidence="3" key="1">
    <citation type="submission" date="2020-08" db="EMBL/GenBank/DDBJ databases">
        <title>Pontibacter sp. SD6 16S ribosomal RNA gene Genome sequencing and assembly.</title>
        <authorList>
            <person name="Kang M."/>
        </authorList>
    </citation>
    <scope>NUCLEOTIDE SEQUENCE</scope>
    <source>
        <strain evidence="3">SD6</strain>
    </source>
</reference>
<dbReference type="SUPFAM" id="SSF52402">
    <property type="entry name" value="Adenine nucleotide alpha hydrolases-like"/>
    <property type="match status" value="2"/>
</dbReference>
<dbReference type="PRINTS" id="PR01438">
    <property type="entry name" value="UNVRSLSTRESS"/>
</dbReference>
<dbReference type="Pfam" id="PF00582">
    <property type="entry name" value="Usp"/>
    <property type="match status" value="1"/>
</dbReference>
<dbReference type="AlphaFoldDB" id="A0A923N306"/>
<keyword evidence="4" id="KW-1185">Reference proteome</keyword>
<dbReference type="PANTHER" id="PTHR46268">
    <property type="entry name" value="STRESS RESPONSE PROTEIN NHAX"/>
    <property type="match status" value="1"/>
</dbReference>
<dbReference type="InterPro" id="IPR006015">
    <property type="entry name" value="Universal_stress_UspA"/>
</dbReference>
<comment type="caution">
    <text evidence="3">The sequence shown here is derived from an EMBL/GenBank/DDBJ whole genome shotgun (WGS) entry which is preliminary data.</text>
</comment>
<accession>A0A923N306</accession>